<keyword evidence="6 9" id="KW-0413">Isomerase</keyword>
<evidence type="ECO:0000259" key="7">
    <source>
        <dbReference type="Pfam" id="PF01028"/>
    </source>
</evidence>
<evidence type="ECO:0000256" key="6">
    <source>
        <dbReference type="ARBA" id="ARBA00023235"/>
    </source>
</evidence>
<comment type="catalytic activity">
    <reaction evidence="1">
        <text>ATP-independent breakage of single-stranded DNA, followed by passage and rejoining.</text>
        <dbReference type="EC" id="5.6.2.1"/>
    </reaction>
</comment>
<dbReference type="RefSeq" id="WP_093411544.1">
    <property type="nucleotide sequence ID" value="NZ_FOVL01000033.1"/>
</dbReference>
<dbReference type="PRINTS" id="PR00416">
    <property type="entry name" value="EUTPISMRASEI"/>
</dbReference>
<dbReference type="SUPFAM" id="SSF55869">
    <property type="entry name" value="DNA topoisomerase I domain"/>
    <property type="match status" value="1"/>
</dbReference>
<dbReference type="InterPro" id="IPR013500">
    <property type="entry name" value="TopoI_cat_euk"/>
</dbReference>
<dbReference type="InterPro" id="IPR035447">
    <property type="entry name" value="DNA_topo_I_N_sf"/>
</dbReference>
<dbReference type="STRING" id="287099.SAMN05660413_03281"/>
<reference evidence="9 10" key="1">
    <citation type="submission" date="2016-10" db="EMBL/GenBank/DDBJ databases">
        <authorList>
            <person name="de Groot N.N."/>
        </authorList>
    </citation>
    <scope>NUCLEOTIDE SEQUENCE [LARGE SCALE GENOMIC DNA]</scope>
    <source>
        <strain evidence="9 10">DSM 17794</strain>
    </source>
</reference>
<dbReference type="OrthoDB" id="9778962at2"/>
<dbReference type="InterPro" id="IPR011010">
    <property type="entry name" value="DNA_brk_join_enz"/>
</dbReference>
<dbReference type="AlphaFoldDB" id="A0A1I5DCN8"/>
<dbReference type="Pfam" id="PF01028">
    <property type="entry name" value="Topoisom_I"/>
    <property type="match status" value="1"/>
</dbReference>
<dbReference type="Gene3D" id="3.30.66.10">
    <property type="entry name" value="DNA topoisomerase I domain"/>
    <property type="match status" value="1"/>
</dbReference>
<evidence type="ECO:0000256" key="1">
    <source>
        <dbReference type="ARBA" id="ARBA00000213"/>
    </source>
</evidence>
<feature type="domain" description="DNA topoisomerase I catalytic core eukaryotic-type" evidence="7">
    <location>
        <begin position="106"/>
        <end position="318"/>
    </location>
</feature>
<evidence type="ECO:0000256" key="5">
    <source>
        <dbReference type="ARBA" id="ARBA00023125"/>
    </source>
</evidence>
<comment type="similarity">
    <text evidence="2">Belongs to the type IB topoisomerase family.</text>
</comment>
<dbReference type="InterPro" id="IPR014711">
    <property type="entry name" value="TopoI_cat_a-hlx-sub_euk"/>
</dbReference>
<dbReference type="Gene3D" id="3.90.15.10">
    <property type="entry name" value="Topoisomerase I, Chain A, domain 3"/>
    <property type="match status" value="1"/>
</dbReference>
<dbReference type="EMBL" id="FOVL01000033">
    <property type="protein sequence ID" value="SFN96960.1"/>
    <property type="molecule type" value="Genomic_DNA"/>
</dbReference>
<keyword evidence="5" id="KW-0238">DNA-binding</keyword>
<dbReference type="PROSITE" id="PS52038">
    <property type="entry name" value="TOPO_IB_2"/>
    <property type="match status" value="1"/>
</dbReference>
<evidence type="ECO:0000256" key="4">
    <source>
        <dbReference type="ARBA" id="ARBA00023029"/>
    </source>
</evidence>
<organism evidence="9 10">
    <name type="scientific">Salegentibacter flavus</name>
    <dbReference type="NCBI Taxonomy" id="287099"/>
    <lineage>
        <taxon>Bacteria</taxon>
        <taxon>Pseudomonadati</taxon>
        <taxon>Bacteroidota</taxon>
        <taxon>Flavobacteriia</taxon>
        <taxon>Flavobacteriales</taxon>
        <taxon>Flavobacteriaceae</taxon>
        <taxon>Salegentibacter</taxon>
    </lineage>
</organism>
<evidence type="ECO:0000259" key="8">
    <source>
        <dbReference type="Pfam" id="PF21338"/>
    </source>
</evidence>
<dbReference type="GO" id="GO:0003677">
    <property type="term" value="F:DNA binding"/>
    <property type="evidence" value="ECO:0007669"/>
    <property type="project" value="UniProtKB-KW"/>
</dbReference>
<proteinExistence type="inferred from homology"/>
<accession>A0A1I5DCN8</accession>
<evidence type="ECO:0000313" key="9">
    <source>
        <dbReference type="EMBL" id="SFN96960.1"/>
    </source>
</evidence>
<dbReference type="Proteomes" id="UP000199153">
    <property type="component" value="Unassembled WGS sequence"/>
</dbReference>
<dbReference type="GO" id="GO:0003917">
    <property type="term" value="F:DNA topoisomerase type I (single strand cut, ATP-independent) activity"/>
    <property type="evidence" value="ECO:0007669"/>
    <property type="project" value="UniProtKB-EC"/>
</dbReference>
<dbReference type="InterPro" id="IPR001631">
    <property type="entry name" value="TopoI"/>
</dbReference>
<evidence type="ECO:0000256" key="3">
    <source>
        <dbReference type="ARBA" id="ARBA00012891"/>
    </source>
</evidence>
<dbReference type="Gene3D" id="1.10.132.120">
    <property type="match status" value="1"/>
</dbReference>
<dbReference type="InterPro" id="IPR049331">
    <property type="entry name" value="Top1B_N_bact"/>
</dbReference>
<keyword evidence="10" id="KW-1185">Reference proteome</keyword>
<dbReference type="GO" id="GO:0006265">
    <property type="term" value="P:DNA topological change"/>
    <property type="evidence" value="ECO:0007669"/>
    <property type="project" value="InterPro"/>
</dbReference>
<dbReference type="EC" id="5.6.2.1" evidence="3"/>
<protein>
    <recommendedName>
        <fullName evidence="3">DNA topoisomerase</fullName>
        <ecNumber evidence="3">5.6.2.1</ecNumber>
    </recommendedName>
</protein>
<evidence type="ECO:0000313" key="10">
    <source>
        <dbReference type="Proteomes" id="UP000199153"/>
    </source>
</evidence>
<feature type="domain" description="DNA topoisomerase IB N-terminal" evidence="8">
    <location>
        <begin position="42"/>
        <end position="89"/>
    </location>
</feature>
<evidence type="ECO:0000256" key="2">
    <source>
        <dbReference type="ARBA" id="ARBA00006645"/>
    </source>
</evidence>
<keyword evidence="4" id="KW-0799">Topoisomerase</keyword>
<name>A0A1I5DCN8_9FLAO</name>
<dbReference type="SUPFAM" id="SSF56349">
    <property type="entry name" value="DNA breaking-rejoining enzymes"/>
    <property type="match status" value="1"/>
</dbReference>
<sequence>MTISPEEVNLILEDPYEAANLAKLRYVSEEQLSIKRKKQGRGFSYFKDGARISDKETLQHIKKLVIPPAWSEVRISKAWNAHLQVVGRDEKNRKQYMYHPLWSKIRNETKFFKMAAFGEILPKIRRRVDRDLDLPEMTQRKVLALIIRLMEETHIRIGNQYYAKENKTYGLSTFRSRHIKTYKDKLIFEFTGKSDKEHRVSLKNKKLIKLINQCEEIPGWELFKFYDEEGKKQGIDSGMINEYIHEITGDIFSAKDFRTWSASKIFFETLKELGYTTNEKDSKKNLLDAFDTTAEGLGNTRAVCRSYYVHPRIVNTYETGEIVPYFESVKKESKKDYGSLSETEKAILKLIKDYEISI</sequence>
<gene>
    <name evidence="9" type="ORF">SAMN05660413_03281</name>
</gene>
<dbReference type="Pfam" id="PF21338">
    <property type="entry name" value="Top1B_N_bact"/>
    <property type="match status" value="1"/>
</dbReference>